<dbReference type="EMBL" id="JFHC01000037">
    <property type="protein sequence ID" value="KDR40633.1"/>
    <property type="molecule type" value="Genomic_DNA"/>
</dbReference>
<proteinExistence type="predicted"/>
<accession>A0A069PIV9</accession>
<organism evidence="1 2">
    <name type="scientific">Caballeronia glathei</name>
    <dbReference type="NCBI Taxonomy" id="60547"/>
    <lineage>
        <taxon>Bacteria</taxon>
        <taxon>Pseudomonadati</taxon>
        <taxon>Pseudomonadota</taxon>
        <taxon>Betaproteobacteria</taxon>
        <taxon>Burkholderiales</taxon>
        <taxon>Burkholderiaceae</taxon>
        <taxon>Caballeronia</taxon>
    </lineage>
</organism>
<gene>
    <name evidence="1" type="ORF">BG61_23315</name>
</gene>
<dbReference type="AlphaFoldDB" id="A0A069PIV9"/>
<sequence length="250" mass="26384">MSPDTIQRAARRLIGARTGGDLIEELDADLRPVTVADAHAIQDATVALLGESVSGWKVTTSPDGEFVRGVVLASRVFDSPACVPAALVPMLAVEVEIAFRFDHDLPARARPYDAAEIAGAVTPFAAIEVVDSRFRRYADTPVLHRMADCVSNGAFVAGSGPRDWRGLDLSALEVSLAVEGEVIVRRVGGHPTVDPMLPVVALVNNFRAIDGVRAGQFVTTGTFTGLTRVRAGESVAGSFAGFGSVQLTFV</sequence>
<dbReference type="GO" id="GO:0005737">
    <property type="term" value="C:cytoplasm"/>
    <property type="evidence" value="ECO:0007669"/>
    <property type="project" value="TreeGrafter"/>
</dbReference>
<dbReference type="PANTHER" id="PTHR30143">
    <property type="entry name" value="ACID HYDRATASE"/>
    <property type="match status" value="1"/>
</dbReference>
<dbReference type="GO" id="GO:0008684">
    <property type="term" value="F:2-oxopent-4-enoate hydratase activity"/>
    <property type="evidence" value="ECO:0007669"/>
    <property type="project" value="TreeGrafter"/>
</dbReference>
<dbReference type="Gene3D" id="3.90.850.10">
    <property type="entry name" value="Fumarylacetoacetase-like, C-terminal domain"/>
    <property type="match status" value="1"/>
</dbReference>
<dbReference type="InterPro" id="IPR036663">
    <property type="entry name" value="Fumarylacetoacetase_C_sf"/>
</dbReference>
<dbReference type="RefSeq" id="WP_035928501.1">
    <property type="nucleotide sequence ID" value="NZ_CADFFX010000014.1"/>
</dbReference>
<protein>
    <recommendedName>
        <fullName evidence="3">2-keto-4-pentenoate hydratase</fullName>
    </recommendedName>
</protein>
<dbReference type="InterPro" id="IPR050772">
    <property type="entry name" value="Hydratase-Decarb/MhpD_sf"/>
</dbReference>
<dbReference type="SUPFAM" id="SSF56529">
    <property type="entry name" value="FAH"/>
    <property type="match status" value="1"/>
</dbReference>
<keyword evidence="2" id="KW-1185">Reference proteome</keyword>
<dbReference type="STRING" id="60547.GCA_000751215_01670"/>
<evidence type="ECO:0008006" key="3">
    <source>
        <dbReference type="Google" id="ProtNLM"/>
    </source>
</evidence>
<evidence type="ECO:0000313" key="1">
    <source>
        <dbReference type="EMBL" id="KDR40633.1"/>
    </source>
</evidence>
<dbReference type="Proteomes" id="UP000027466">
    <property type="component" value="Unassembled WGS sequence"/>
</dbReference>
<reference evidence="1 2" key="1">
    <citation type="submission" date="2014-03" db="EMBL/GenBank/DDBJ databases">
        <title>Draft Genome Sequences of Four Burkholderia Strains.</title>
        <authorList>
            <person name="Liu X.Y."/>
            <person name="Li C.X."/>
            <person name="Xu J.H."/>
        </authorList>
    </citation>
    <scope>NUCLEOTIDE SEQUENCE [LARGE SCALE GENOMIC DNA]</scope>
    <source>
        <strain evidence="1 2">DSM 50014</strain>
    </source>
</reference>
<name>A0A069PIV9_9BURK</name>
<comment type="caution">
    <text evidence="1">The sequence shown here is derived from an EMBL/GenBank/DDBJ whole genome shotgun (WGS) entry which is preliminary data.</text>
</comment>
<dbReference type="PANTHER" id="PTHR30143:SF0">
    <property type="entry name" value="2-KETO-4-PENTENOATE HYDRATASE"/>
    <property type="match status" value="1"/>
</dbReference>
<evidence type="ECO:0000313" key="2">
    <source>
        <dbReference type="Proteomes" id="UP000027466"/>
    </source>
</evidence>